<dbReference type="InterPro" id="IPR006600">
    <property type="entry name" value="HTH_CenpB_DNA-bd_dom"/>
</dbReference>
<dbReference type="PANTHER" id="PTHR19303">
    <property type="entry name" value="TRANSPOSON"/>
    <property type="match status" value="1"/>
</dbReference>
<comment type="caution">
    <text evidence="7">The sequence shown here is derived from an EMBL/GenBank/DDBJ whole genome shotgun (WGS) entry which is preliminary data.</text>
</comment>
<dbReference type="AlphaFoldDB" id="A0AAQ4F0Z5"/>
<keyword evidence="2 4" id="KW-0238">DNA-binding</keyword>
<evidence type="ECO:0000259" key="5">
    <source>
        <dbReference type="PROSITE" id="PS50960"/>
    </source>
</evidence>
<reference evidence="7 8" key="1">
    <citation type="journal article" date="2023" name="Arcadia Sci">
        <title>De novo assembly of a long-read Amblyomma americanum tick genome.</title>
        <authorList>
            <person name="Chou S."/>
            <person name="Poskanzer K.E."/>
            <person name="Rollins M."/>
            <person name="Thuy-Boun P.S."/>
        </authorList>
    </citation>
    <scope>NUCLEOTIDE SEQUENCE [LARGE SCALE GENOMIC DNA]</scope>
    <source>
        <strain evidence="7">F_SG_1</strain>
        <tissue evidence="7">Salivary glands</tissue>
    </source>
</reference>
<evidence type="ECO:0008006" key="9">
    <source>
        <dbReference type="Google" id="ProtNLM"/>
    </source>
</evidence>
<dbReference type="Gene3D" id="1.10.10.60">
    <property type="entry name" value="Homeodomain-like"/>
    <property type="match status" value="2"/>
</dbReference>
<evidence type="ECO:0000256" key="1">
    <source>
        <dbReference type="ARBA" id="ARBA00004123"/>
    </source>
</evidence>
<name>A0AAQ4F0Z5_AMBAM</name>
<feature type="domain" description="HTH CENPB-type" evidence="6">
    <location>
        <begin position="64"/>
        <end position="135"/>
    </location>
</feature>
<evidence type="ECO:0000256" key="4">
    <source>
        <dbReference type="PROSITE-ProRule" id="PRU00320"/>
    </source>
</evidence>
<dbReference type="InterPro" id="IPR009057">
    <property type="entry name" value="Homeodomain-like_sf"/>
</dbReference>
<dbReference type="PANTHER" id="PTHR19303:SF73">
    <property type="entry name" value="PROTEIN PDC2"/>
    <property type="match status" value="1"/>
</dbReference>
<dbReference type="SUPFAM" id="SSF46689">
    <property type="entry name" value="Homeodomain-like"/>
    <property type="match status" value="2"/>
</dbReference>
<protein>
    <recommendedName>
        <fullName evidence="9">Tick transposon</fullName>
    </recommendedName>
</protein>
<proteinExistence type="predicted"/>
<dbReference type="Pfam" id="PF04218">
    <property type="entry name" value="CENP-B_N"/>
    <property type="match status" value="1"/>
</dbReference>
<dbReference type="EMBL" id="JARKHS020008453">
    <property type="protein sequence ID" value="KAK8780767.1"/>
    <property type="molecule type" value="Genomic_DNA"/>
</dbReference>
<evidence type="ECO:0000256" key="3">
    <source>
        <dbReference type="ARBA" id="ARBA00023242"/>
    </source>
</evidence>
<dbReference type="GO" id="GO:0003677">
    <property type="term" value="F:DNA binding"/>
    <property type="evidence" value="ECO:0007669"/>
    <property type="project" value="UniProtKB-UniRule"/>
</dbReference>
<dbReference type="GO" id="GO:0005634">
    <property type="term" value="C:nucleus"/>
    <property type="evidence" value="ECO:0007669"/>
    <property type="project" value="UniProtKB-SubCell"/>
</dbReference>
<feature type="DNA-binding region" description="H-T-H motif" evidence="4">
    <location>
        <begin position="29"/>
        <end position="49"/>
    </location>
</feature>
<dbReference type="Pfam" id="PF03221">
    <property type="entry name" value="HTH_Tnp_Tc5"/>
    <property type="match status" value="1"/>
</dbReference>
<keyword evidence="8" id="KW-1185">Reference proteome</keyword>
<dbReference type="PROSITE" id="PS51253">
    <property type="entry name" value="HTH_CENPB"/>
    <property type="match status" value="1"/>
</dbReference>
<sequence length="311" mass="34708">MASRGKYSAKDLKTKVEILQAVERGLLTKTAIAEKYGIKKSTLSTYIKNKDSIIDAYQKEIEPSRKRLRTSAHPAMETAVITWIKDVRSRNIPLSGPIIAAKAADFANQMGISDFNASEGWLSRFKARHGLTFKNVCGEAAAVDKETCENWVSGELKEYLADYPLSDVFNADETALYFKLLPNKTVSYKGDTCSGGKRSKERVIVLVCANVTGTERCRLLVIGKAAKPRCFKGVKTLPVEYTSNKKSCMTRLIFTDWLRTLDRKFAAQNRNILLFVDNCSAHCDINGLKAIRLAFLPKNYCCAAAYGPRDY</sequence>
<dbReference type="PROSITE" id="PS50960">
    <property type="entry name" value="HTH_PSQ"/>
    <property type="match status" value="1"/>
</dbReference>
<comment type="subcellular location">
    <subcellularLocation>
        <location evidence="1 4">Nucleus</location>
    </subcellularLocation>
</comment>
<dbReference type="InterPro" id="IPR007889">
    <property type="entry name" value="HTH_Psq"/>
</dbReference>
<dbReference type="InterPro" id="IPR004875">
    <property type="entry name" value="DDE_SF_endonuclease_dom"/>
</dbReference>
<dbReference type="Proteomes" id="UP001321473">
    <property type="component" value="Unassembled WGS sequence"/>
</dbReference>
<organism evidence="7 8">
    <name type="scientific">Amblyomma americanum</name>
    <name type="common">Lone star tick</name>
    <dbReference type="NCBI Taxonomy" id="6943"/>
    <lineage>
        <taxon>Eukaryota</taxon>
        <taxon>Metazoa</taxon>
        <taxon>Ecdysozoa</taxon>
        <taxon>Arthropoda</taxon>
        <taxon>Chelicerata</taxon>
        <taxon>Arachnida</taxon>
        <taxon>Acari</taxon>
        <taxon>Parasitiformes</taxon>
        <taxon>Ixodida</taxon>
        <taxon>Ixodoidea</taxon>
        <taxon>Ixodidae</taxon>
        <taxon>Amblyomminae</taxon>
        <taxon>Amblyomma</taxon>
    </lineage>
</organism>
<evidence type="ECO:0000256" key="2">
    <source>
        <dbReference type="ARBA" id="ARBA00023125"/>
    </source>
</evidence>
<gene>
    <name evidence="7" type="ORF">V5799_017892</name>
</gene>
<feature type="domain" description="HTH psq-type" evidence="5">
    <location>
        <begin position="1"/>
        <end position="53"/>
    </location>
</feature>
<evidence type="ECO:0000259" key="6">
    <source>
        <dbReference type="PROSITE" id="PS51253"/>
    </source>
</evidence>
<accession>A0AAQ4F0Z5</accession>
<dbReference type="Pfam" id="PF03184">
    <property type="entry name" value="DDE_1"/>
    <property type="match status" value="1"/>
</dbReference>
<evidence type="ECO:0000313" key="8">
    <source>
        <dbReference type="Proteomes" id="UP001321473"/>
    </source>
</evidence>
<evidence type="ECO:0000313" key="7">
    <source>
        <dbReference type="EMBL" id="KAK8780767.1"/>
    </source>
</evidence>
<keyword evidence="3 4" id="KW-0539">Nucleus</keyword>
<dbReference type="SMART" id="SM00674">
    <property type="entry name" value="CENPB"/>
    <property type="match status" value="1"/>
</dbReference>
<dbReference type="InterPro" id="IPR050863">
    <property type="entry name" value="CenT-Element_Derived"/>
</dbReference>